<dbReference type="GO" id="GO:0008764">
    <property type="term" value="F:UDP-N-acetylmuramoylalanine-D-glutamate ligase activity"/>
    <property type="evidence" value="ECO:0007669"/>
    <property type="project" value="UniProtKB-EC"/>
</dbReference>
<accession>A0A3B1C049</accession>
<dbReference type="Pfam" id="PF21377">
    <property type="entry name" value="MurD_N"/>
    <property type="match status" value="1"/>
</dbReference>
<dbReference type="UniPathway" id="UPA00219"/>
<dbReference type="SUPFAM" id="SSF53623">
    <property type="entry name" value="MurD-like peptide ligases, catalytic domain"/>
    <property type="match status" value="1"/>
</dbReference>
<dbReference type="Pfam" id="PF08245">
    <property type="entry name" value="Mur_ligase_M"/>
    <property type="match status" value="1"/>
</dbReference>
<evidence type="ECO:0000256" key="6">
    <source>
        <dbReference type="ARBA" id="ARBA00022741"/>
    </source>
</evidence>
<dbReference type="GO" id="GO:0005524">
    <property type="term" value="F:ATP binding"/>
    <property type="evidence" value="ECO:0007669"/>
    <property type="project" value="UniProtKB-KW"/>
</dbReference>
<keyword evidence="4 11" id="KW-0436">Ligase</keyword>
<organism evidence="11">
    <name type="scientific">hydrothermal vent metagenome</name>
    <dbReference type="NCBI Taxonomy" id="652676"/>
    <lineage>
        <taxon>unclassified sequences</taxon>
        <taxon>metagenomes</taxon>
        <taxon>ecological metagenomes</taxon>
    </lineage>
</organism>
<dbReference type="Gene3D" id="3.40.1190.10">
    <property type="entry name" value="Mur-like, catalytic domain"/>
    <property type="match status" value="1"/>
</dbReference>
<evidence type="ECO:0000259" key="9">
    <source>
        <dbReference type="Pfam" id="PF02875"/>
    </source>
</evidence>
<dbReference type="Gene3D" id="3.90.190.20">
    <property type="entry name" value="Mur ligase, C-terminal domain"/>
    <property type="match status" value="1"/>
</dbReference>
<evidence type="ECO:0000256" key="8">
    <source>
        <dbReference type="ARBA" id="ARBA00023306"/>
    </source>
</evidence>
<dbReference type="GO" id="GO:0009252">
    <property type="term" value="P:peptidoglycan biosynthetic process"/>
    <property type="evidence" value="ECO:0007669"/>
    <property type="project" value="UniProtKB-UniPathway"/>
</dbReference>
<dbReference type="InterPro" id="IPR013221">
    <property type="entry name" value="Mur_ligase_cen"/>
</dbReference>
<dbReference type="GO" id="GO:0008360">
    <property type="term" value="P:regulation of cell shape"/>
    <property type="evidence" value="ECO:0007669"/>
    <property type="project" value="InterPro"/>
</dbReference>
<gene>
    <name evidence="11" type="ORF">MNBD_IGNAVI01-2862</name>
</gene>
<dbReference type="InterPro" id="IPR036565">
    <property type="entry name" value="Mur-like_cat_sf"/>
</dbReference>
<protein>
    <submittedName>
        <fullName evidence="11">UDP-N-acetylmuramoylalanine--D-glutamate ligase</fullName>
        <ecNumber evidence="11">6.3.2.9</ecNumber>
    </submittedName>
</protein>
<dbReference type="InterPro" id="IPR036615">
    <property type="entry name" value="Mur_ligase_C_dom_sf"/>
</dbReference>
<keyword evidence="7" id="KW-0067">ATP-binding</keyword>
<feature type="domain" description="Mur ligase C-terminal" evidence="9">
    <location>
        <begin position="312"/>
        <end position="424"/>
    </location>
</feature>
<reference evidence="11" key="1">
    <citation type="submission" date="2018-06" db="EMBL/GenBank/DDBJ databases">
        <authorList>
            <person name="Zhirakovskaya E."/>
        </authorList>
    </citation>
    <scope>NUCLEOTIDE SEQUENCE</scope>
</reference>
<dbReference type="GO" id="GO:0005737">
    <property type="term" value="C:cytoplasm"/>
    <property type="evidence" value="ECO:0007669"/>
    <property type="project" value="UniProtKB-SubCell"/>
</dbReference>
<dbReference type="GO" id="GO:0051301">
    <property type="term" value="P:cell division"/>
    <property type="evidence" value="ECO:0007669"/>
    <property type="project" value="UniProtKB-KW"/>
</dbReference>
<dbReference type="Pfam" id="PF02875">
    <property type="entry name" value="Mur_ligase_C"/>
    <property type="match status" value="1"/>
</dbReference>
<dbReference type="HAMAP" id="MF_00639">
    <property type="entry name" value="MurD"/>
    <property type="match status" value="1"/>
</dbReference>
<dbReference type="SUPFAM" id="SSF51984">
    <property type="entry name" value="MurCD N-terminal domain"/>
    <property type="match status" value="1"/>
</dbReference>
<comment type="subcellular location">
    <subcellularLocation>
        <location evidence="1">Cytoplasm</location>
    </subcellularLocation>
</comment>
<dbReference type="NCBIfam" id="TIGR01087">
    <property type="entry name" value="murD"/>
    <property type="match status" value="1"/>
</dbReference>
<dbReference type="InterPro" id="IPR004101">
    <property type="entry name" value="Mur_ligase_C"/>
</dbReference>
<evidence type="ECO:0000256" key="3">
    <source>
        <dbReference type="ARBA" id="ARBA00022490"/>
    </source>
</evidence>
<dbReference type="Gene3D" id="3.40.50.720">
    <property type="entry name" value="NAD(P)-binding Rossmann-like Domain"/>
    <property type="match status" value="1"/>
</dbReference>
<evidence type="ECO:0000256" key="2">
    <source>
        <dbReference type="ARBA" id="ARBA00004752"/>
    </source>
</evidence>
<dbReference type="AlphaFoldDB" id="A0A3B1C049"/>
<feature type="domain" description="Mur ligase central" evidence="10">
    <location>
        <begin position="112"/>
        <end position="290"/>
    </location>
</feature>
<keyword evidence="8" id="KW-0131">Cell cycle</keyword>
<dbReference type="PANTHER" id="PTHR43692:SF1">
    <property type="entry name" value="UDP-N-ACETYLMURAMOYLALANINE--D-GLUTAMATE LIGASE"/>
    <property type="match status" value="1"/>
</dbReference>
<dbReference type="InterPro" id="IPR018109">
    <property type="entry name" value="Folylpolyglutamate_synth_CS"/>
</dbReference>
<proteinExistence type="inferred from homology"/>
<keyword evidence="6" id="KW-0547">Nucleotide-binding</keyword>
<keyword evidence="3" id="KW-0963">Cytoplasm</keyword>
<dbReference type="EMBL" id="UOGD01000088">
    <property type="protein sequence ID" value="VAX17953.1"/>
    <property type="molecule type" value="Genomic_DNA"/>
</dbReference>
<name>A0A3B1C049_9ZZZZ</name>
<evidence type="ECO:0000313" key="11">
    <source>
        <dbReference type="EMBL" id="VAX17953.1"/>
    </source>
</evidence>
<sequence>MKDISGQHITILGAVISGIAVAKLAKKLGAVPFVSDLSTGIDRERLKELDELEIEYEIGGHTNKVFNCDYIITSPGVPAKSKVLSEAVEKNIKVISELEFASWFNKGTIIAITGTNGKTTTTSLCEHVLNRCGKKAKLAGNIGIAFSDIVLDIQENEFVALEVSSFQLDHIETFKPKFAVILNITPDHLDRYEDNFDYYVGSKFQIAKNQDDDDYFIFNSDDNVVSSFRKRSTGCYGISLKPLTEDGCYIDNEIIYFNHNDETVEIGSTKYITLRGEHNRYNALAVITVAKLLGIDNDSILKAVSSFTGVEHRLELVKVIRGIEFVNDSKATNVESVWYALRSFKKPIYLILGGKDKGNDYSRIRDLVKKNVKKIYAIGSSAEKVYDYFQNYAQVEKVDSLEACVNKAMEEADSGDIVLLSPACASFDMFKNYEHRGEVFKKAVESLSI</sequence>
<evidence type="ECO:0000256" key="5">
    <source>
        <dbReference type="ARBA" id="ARBA00022618"/>
    </source>
</evidence>
<evidence type="ECO:0000256" key="1">
    <source>
        <dbReference type="ARBA" id="ARBA00004496"/>
    </source>
</evidence>
<dbReference type="PROSITE" id="PS01011">
    <property type="entry name" value="FOLYLPOLYGLU_SYNT_1"/>
    <property type="match status" value="1"/>
</dbReference>
<dbReference type="GO" id="GO:0004326">
    <property type="term" value="F:tetrahydrofolylpolyglutamate synthase activity"/>
    <property type="evidence" value="ECO:0007669"/>
    <property type="project" value="InterPro"/>
</dbReference>
<evidence type="ECO:0000256" key="4">
    <source>
        <dbReference type="ARBA" id="ARBA00022598"/>
    </source>
</evidence>
<evidence type="ECO:0000256" key="7">
    <source>
        <dbReference type="ARBA" id="ARBA00022840"/>
    </source>
</evidence>
<dbReference type="InterPro" id="IPR005762">
    <property type="entry name" value="MurD"/>
</dbReference>
<keyword evidence="5" id="KW-0132">Cell division</keyword>
<dbReference type="EC" id="6.3.2.9" evidence="11"/>
<dbReference type="SUPFAM" id="SSF53244">
    <property type="entry name" value="MurD-like peptide ligases, peptide-binding domain"/>
    <property type="match status" value="1"/>
</dbReference>
<comment type="pathway">
    <text evidence="2">Cell wall biogenesis; peptidoglycan biosynthesis.</text>
</comment>
<evidence type="ECO:0000259" key="10">
    <source>
        <dbReference type="Pfam" id="PF08245"/>
    </source>
</evidence>
<dbReference type="PANTHER" id="PTHR43692">
    <property type="entry name" value="UDP-N-ACETYLMURAMOYLALANINE--D-GLUTAMATE LIGASE"/>
    <property type="match status" value="1"/>
</dbReference>